<feature type="region of interest" description="Disordered" evidence="1">
    <location>
        <begin position="89"/>
        <end position="111"/>
    </location>
</feature>
<dbReference type="GeneID" id="40746080"/>
<dbReference type="RefSeq" id="XP_029760494.1">
    <property type="nucleotide sequence ID" value="XM_029903774.1"/>
</dbReference>
<name>A0A074XQR9_AURPU</name>
<feature type="compositionally biased region" description="Basic and acidic residues" evidence="1">
    <location>
        <begin position="1"/>
        <end position="17"/>
    </location>
</feature>
<proteinExistence type="predicted"/>
<evidence type="ECO:0000313" key="3">
    <source>
        <dbReference type="Proteomes" id="UP000030706"/>
    </source>
</evidence>
<dbReference type="HOGENOM" id="CLU_2157874_0_0_1"/>
<gene>
    <name evidence="2" type="ORF">M438DRAFT_335101</name>
</gene>
<protein>
    <submittedName>
        <fullName evidence="2">Uncharacterized protein</fullName>
    </submittedName>
</protein>
<sequence>MKDGEKENEEHEEKQDNLDEEKNDASNSSSREPDDEKDTASLNGEVSDKAKNIGARALGSLVNGGLAFMALGARSPVGLLLKRFDEMKEAEGTQHDDEGGAETKTDDANDL</sequence>
<feature type="region of interest" description="Disordered" evidence="1">
    <location>
        <begin position="1"/>
        <end position="51"/>
    </location>
</feature>
<evidence type="ECO:0000256" key="1">
    <source>
        <dbReference type="SAM" id="MobiDB-lite"/>
    </source>
</evidence>
<accession>A0A074XQR9</accession>
<dbReference type="Proteomes" id="UP000030706">
    <property type="component" value="Unassembled WGS sequence"/>
</dbReference>
<dbReference type="AlphaFoldDB" id="A0A074XQR9"/>
<organism evidence="2 3">
    <name type="scientific">Aureobasidium pullulans EXF-150</name>
    <dbReference type="NCBI Taxonomy" id="1043002"/>
    <lineage>
        <taxon>Eukaryota</taxon>
        <taxon>Fungi</taxon>
        <taxon>Dikarya</taxon>
        <taxon>Ascomycota</taxon>
        <taxon>Pezizomycotina</taxon>
        <taxon>Dothideomycetes</taxon>
        <taxon>Dothideomycetidae</taxon>
        <taxon>Dothideales</taxon>
        <taxon>Saccotheciaceae</taxon>
        <taxon>Aureobasidium</taxon>
    </lineage>
</organism>
<evidence type="ECO:0000313" key="2">
    <source>
        <dbReference type="EMBL" id="KEQ84307.1"/>
    </source>
</evidence>
<dbReference type="EMBL" id="KL584982">
    <property type="protein sequence ID" value="KEQ84307.1"/>
    <property type="molecule type" value="Genomic_DNA"/>
</dbReference>
<keyword evidence="3" id="KW-1185">Reference proteome</keyword>
<reference evidence="2 3" key="1">
    <citation type="journal article" date="2014" name="BMC Genomics">
        <title>Genome sequencing of four Aureobasidium pullulans varieties: biotechnological potential, stress tolerance, and description of new species.</title>
        <authorList>
            <person name="Gostin Ar C."/>
            <person name="Ohm R.A."/>
            <person name="Kogej T."/>
            <person name="Sonjak S."/>
            <person name="Turk M."/>
            <person name="Zajc J."/>
            <person name="Zalar P."/>
            <person name="Grube M."/>
            <person name="Sun H."/>
            <person name="Han J."/>
            <person name="Sharma A."/>
            <person name="Chiniquy J."/>
            <person name="Ngan C.Y."/>
            <person name="Lipzen A."/>
            <person name="Barry K."/>
            <person name="Grigoriev I.V."/>
            <person name="Gunde-Cimerman N."/>
        </authorList>
    </citation>
    <scope>NUCLEOTIDE SEQUENCE [LARGE SCALE GENOMIC DNA]</scope>
    <source>
        <strain evidence="2 3">EXF-150</strain>
    </source>
</reference>